<dbReference type="Proteomes" id="UP000604825">
    <property type="component" value="Unassembled WGS sequence"/>
</dbReference>
<dbReference type="InterPro" id="IPR003340">
    <property type="entry name" value="B3_DNA-bd"/>
</dbReference>
<reference evidence="6" key="1">
    <citation type="submission" date="2020-10" db="EMBL/GenBank/DDBJ databases">
        <authorList>
            <person name="Han B."/>
            <person name="Lu T."/>
            <person name="Zhao Q."/>
            <person name="Huang X."/>
            <person name="Zhao Y."/>
        </authorList>
    </citation>
    <scope>NUCLEOTIDE SEQUENCE</scope>
</reference>
<comment type="subcellular location">
    <subcellularLocation>
        <location evidence="1">Nucleus</location>
    </subcellularLocation>
</comment>
<evidence type="ECO:0008006" key="8">
    <source>
        <dbReference type="Google" id="ProtNLM"/>
    </source>
</evidence>
<sequence>MSMLGGDCSASNTKIPYAVNTLAVDSEAKPNLNKTENWLKTVEDLKAQASGPKKQPVVLEICDDEDACIWCDDDEKPSLKSNALGSGEPGSEPSQLTGLYEWFFRGNKLMLSSGMKKYLRELCGCVPPEIPFYIYQMNKSNLKSRGKMRLSAKYISKPLLSCLHNGAGYTHFELDGEYRGTVRVKLNPDGRASLTSGWENVVADKDIKVGDICAFHFKISDDSLKLSVYVFHPGCKSYASGMGSAGNISFYLFMDNPLSVCPGRPLKILSTSHYFVPDFACQAREREVAREAREYHCRIMVLTGGDIPLITVGIPLLCSSQVEVGVGLSPREKLETKLEILRRWMREAAMSPAEEATVLAEVLWGATQ</sequence>
<gene>
    <name evidence="6" type="ORF">NCGR_LOCUS58345</name>
</gene>
<dbReference type="GO" id="GO:0003677">
    <property type="term" value="F:DNA binding"/>
    <property type="evidence" value="ECO:0007669"/>
    <property type="project" value="UniProtKB-KW"/>
</dbReference>
<protein>
    <recommendedName>
        <fullName evidence="8">TF-B3 domain-containing protein</fullName>
    </recommendedName>
</protein>
<comment type="caution">
    <text evidence="6">The sequence shown here is derived from an EMBL/GenBank/DDBJ whole genome shotgun (WGS) entry which is preliminary data.</text>
</comment>
<dbReference type="EMBL" id="CAJGYO010000017">
    <property type="protein sequence ID" value="CAD6334247.1"/>
    <property type="molecule type" value="Genomic_DNA"/>
</dbReference>
<evidence type="ECO:0000256" key="2">
    <source>
        <dbReference type="ARBA" id="ARBA00023015"/>
    </source>
</evidence>
<evidence type="ECO:0000256" key="5">
    <source>
        <dbReference type="ARBA" id="ARBA00023242"/>
    </source>
</evidence>
<evidence type="ECO:0000256" key="1">
    <source>
        <dbReference type="ARBA" id="ARBA00004123"/>
    </source>
</evidence>
<dbReference type="InterPro" id="IPR015300">
    <property type="entry name" value="DNA-bd_pseudobarrel_sf"/>
</dbReference>
<evidence type="ECO:0000256" key="4">
    <source>
        <dbReference type="ARBA" id="ARBA00023163"/>
    </source>
</evidence>
<accession>A0A811RWC6</accession>
<dbReference type="Gene3D" id="2.40.330.10">
    <property type="entry name" value="DNA-binding pseudobarrel domain"/>
    <property type="match status" value="1"/>
</dbReference>
<dbReference type="PANTHER" id="PTHR35834:SF2">
    <property type="entry name" value="ATAXIN-10 DOMAIN-CONTAINING PROTEIN"/>
    <property type="match status" value="1"/>
</dbReference>
<dbReference type="SUPFAM" id="SSF101936">
    <property type="entry name" value="DNA-binding pseudobarrel domain"/>
    <property type="match status" value="1"/>
</dbReference>
<dbReference type="PANTHER" id="PTHR35834">
    <property type="entry name" value="ARMADILLO-TYPE FOLD PROTEIN-RELATED"/>
    <property type="match status" value="1"/>
</dbReference>
<keyword evidence="5" id="KW-0539">Nucleus</keyword>
<keyword evidence="7" id="KW-1185">Reference proteome</keyword>
<keyword evidence="4" id="KW-0804">Transcription</keyword>
<dbReference type="CDD" id="cd10017">
    <property type="entry name" value="B3_DNA"/>
    <property type="match status" value="1"/>
</dbReference>
<proteinExistence type="predicted"/>
<keyword evidence="2" id="KW-0805">Transcription regulation</keyword>
<evidence type="ECO:0000313" key="6">
    <source>
        <dbReference type="EMBL" id="CAD6334247.1"/>
    </source>
</evidence>
<dbReference type="GO" id="GO:0005634">
    <property type="term" value="C:nucleus"/>
    <property type="evidence" value="ECO:0007669"/>
    <property type="project" value="UniProtKB-SubCell"/>
</dbReference>
<dbReference type="AlphaFoldDB" id="A0A811RWC6"/>
<organism evidence="6 7">
    <name type="scientific">Miscanthus lutarioriparius</name>
    <dbReference type="NCBI Taxonomy" id="422564"/>
    <lineage>
        <taxon>Eukaryota</taxon>
        <taxon>Viridiplantae</taxon>
        <taxon>Streptophyta</taxon>
        <taxon>Embryophyta</taxon>
        <taxon>Tracheophyta</taxon>
        <taxon>Spermatophyta</taxon>
        <taxon>Magnoliopsida</taxon>
        <taxon>Liliopsida</taxon>
        <taxon>Poales</taxon>
        <taxon>Poaceae</taxon>
        <taxon>PACMAD clade</taxon>
        <taxon>Panicoideae</taxon>
        <taxon>Andropogonodae</taxon>
        <taxon>Andropogoneae</taxon>
        <taxon>Saccharinae</taxon>
        <taxon>Miscanthus</taxon>
    </lineage>
</organism>
<dbReference type="OrthoDB" id="659166at2759"/>
<name>A0A811RWC6_9POAL</name>
<evidence type="ECO:0000256" key="3">
    <source>
        <dbReference type="ARBA" id="ARBA00023125"/>
    </source>
</evidence>
<keyword evidence="3" id="KW-0238">DNA-binding</keyword>
<evidence type="ECO:0000313" key="7">
    <source>
        <dbReference type="Proteomes" id="UP000604825"/>
    </source>
</evidence>